<dbReference type="SUPFAM" id="SSF52374">
    <property type="entry name" value="Nucleotidylyl transferase"/>
    <property type="match status" value="1"/>
</dbReference>
<dbReference type="EC" id="6.3.2.1" evidence="15"/>
<dbReference type="HAMAP" id="MF_00158">
    <property type="entry name" value="PanC"/>
    <property type="match status" value="1"/>
</dbReference>
<dbReference type="Gene3D" id="3.30.1300.10">
    <property type="entry name" value="Pantoate-beta-alanine ligase, C-terminal domain"/>
    <property type="match status" value="1"/>
</dbReference>
<keyword evidence="10 15" id="KW-0067">ATP-binding</keyword>
<dbReference type="EMBL" id="SRMO01000084">
    <property type="protein sequence ID" value="TGG90987.1"/>
    <property type="molecule type" value="Genomic_DNA"/>
</dbReference>
<comment type="caution">
    <text evidence="17">The sequence shown here is derived from an EMBL/GenBank/DDBJ whole genome shotgun (WGS) entry which is preliminary data.</text>
</comment>
<protein>
    <recommendedName>
        <fullName evidence="15">Bifunctional pantoate ligase/cytidylate kinase</fullName>
    </recommendedName>
    <domain>
        <recommendedName>
            <fullName evidence="15">Pantothenate synthetase</fullName>
            <shortName evidence="15">PS</shortName>
            <ecNumber evidence="15">6.3.2.1</ecNumber>
        </recommendedName>
        <alternativeName>
            <fullName evidence="15">Pantoate--beta-alanine ligase</fullName>
        </alternativeName>
        <alternativeName>
            <fullName evidence="15">Pantoate-activating enzyme</fullName>
        </alternativeName>
    </domain>
    <domain>
        <recommendedName>
            <fullName evidence="15">Cytidylate kinase</fullName>
            <shortName evidence="15">CK</shortName>
            <ecNumber evidence="15">2.7.4.25</ecNumber>
        </recommendedName>
        <alternativeName>
            <fullName evidence="15">Cytidine monophosphate kinase</fullName>
            <shortName evidence="15">CMP kinase</shortName>
        </alternativeName>
    </domain>
</protein>
<dbReference type="InterPro" id="IPR011994">
    <property type="entry name" value="Cytidylate_kinase_dom"/>
</dbReference>
<keyword evidence="5 15" id="KW-0436">Ligase</keyword>
<dbReference type="PANTHER" id="PTHR21299:SF1">
    <property type="entry name" value="PANTOATE--BETA-ALANINE LIGASE"/>
    <property type="match status" value="1"/>
</dbReference>
<comment type="catalytic activity">
    <reaction evidence="14 15">
        <text>CMP + ATP = CDP + ADP</text>
        <dbReference type="Rhea" id="RHEA:11600"/>
        <dbReference type="ChEBI" id="CHEBI:30616"/>
        <dbReference type="ChEBI" id="CHEBI:58069"/>
        <dbReference type="ChEBI" id="CHEBI:60377"/>
        <dbReference type="ChEBI" id="CHEBI:456216"/>
        <dbReference type="EC" id="2.7.4.25"/>
    </reaction>
</comment>
<dbReference type="EC" id="2.7.4.25" evidence="15"/>
<evidence type="ECO:0000256" key="15">
    <source>
        <dbReference type="HAMAP-Rule" id="MF_01349"/>
    </source>
</evidence>
<comment type="pathway">
    <text evidence="1 15">Cofactor biosynthesis; (R)-pantothenate biosynthesis; (R)-pantothenate from (R)-pantoate and beta-alanine: step 1/1.</text>
</comment>
<comment type="similarity">
    <text evidence="3">Belongs to the cytidylate kinase family. Type 1 subfamily.</text>
</comment>
<comment type="catalytic activity">
    <reaction evidence="13 15">
        <text>(R)-pantoate + beta-alanine + ATP = (R)-pantothenate + AMP + diphosphate + H(+)</text>
        <dbReference type="Rhea" id="RHEA:10912"/>
        <dbReference type="ChEBI" id="CHEBI:15378"/>
        <dbReference type="ChEBI" id="CHEBI:15980"/>
        <dbReference type="ChEBI" id="CHEBI:29032"/>
        <dbReference type="ChEBI" id="CHEBI:30616"/>
        <dbReference type="ChEBI" id="CHEBI:33019"/>
        <dbReference type="ChEBI" id="CHEBI:57966"/>
        <dbReference type="ChEBI" id="CHEBI:456215"/>
        <dbReference type="EC" id="6.3.2.1"/>
    </reaction>
</comment>
<dbReference type="InterPro" id="IPR014729">
    <property type="entry name" value="Rossmann-like_a/b/a_fold"/>
</dbReference>
<dbReference type="CDD" id="cd02020">
    <property type="entry name" value="CMPK"/>
    <property type="match status" value="1"/>
</dbReference>
<feature type="binding site" evidence="15">
    <location>
        <begin position="156"/>
        <end position="159"/>
    </location>
    <ligand>
        <name>ATP</name>
        <dbReference type="ChEBI" id="CHEBI:30616"/>
    </ligand>
</feature>
<dbReference type="InterPro" id="IPR003721">
    <property type="entry name" value="Pantoate_ligase"/>
</dbReference>
<dbReference type="GO" id="GO:0006220">
    <property type="term" value="P:pyrimidine nucleotide metabolic process"/>
    <property type="evidence" value="ECO:0007669"/>
    <property type="project" value="UniProtKB-UniRule"/>
</dbReference>
<dbReference type="GO" id="GO:0004592">
    <property type="term" value="F:pantoate-beta-alanine ligase activity"/>
    <property type="evidence" value="ECO:0007669"/>
    <property type="project" value="UniProtKB-UniRule"/>
</dbReference>
<evidence type="ECO:0000256" key="11">
    <source>
        <dbReference type="ARBA" id="ARBA00023268"/>
    </source>
</evidence>
<evidence type="ECO:0000256" key="4">
    <source>
        <dbReference type="ARBA" id="ARBA00022490"/>
    </source>
</evidence>
<dbReference type="NCBIfam" id="TIGR00017">
    <property type="entry name" value="cmk"/>
    <property type="match status" value="1"/>
</dbReference>
<dbReference type="Pfam" id="PF02224">
    <property type="entry name" value="Cytidylate_kin"/>
    <property type="match status" value="1"/>
</dbReference>
<evidence type="ECO:0000256" key="12">
    <source>
        <dbReference type="ARBA" id="ARBA00047615"/>
    </source>
</evidence>
<evidence type="ECO:0000313" key="17">
    <source>
        <dbReference type="EMBL" id="TGG90987.1"/>
    </source>
</evidence>
<proteinExistence type="inferred from homology"/>
<feature type="domain" description="Cytidylate kinase" evidence="16">
    <location>
        <begin position="294"/>
        <end position="509"/>
    </location>
</feature>
<dbReference type="SUPFAM" id="SSF52540">
    <property type="entry name" value="P-loop containing nucleoside triphosphate hydrolases"/>
    <property type="match status" value="1"/>
</dbReference>
<dbReference type="AlphaFoldDB" id="A0A524RLP3"/>
<dbReference type="GO" id="GO:0005524">
    <property type="term" value="F:ATP binding"/>
    <property type="evidence" value="ECO:0007669"/>
    <property type="project" value="UniProtKB-UniRule"/>
</dbReference>
<dbReference type="GO" id="GO:0005829">
    <property type="term" value="C:cytosol"/>
    <property type="evidence" value="ECO:0007669"/>
    <property type="project" value="TreeGrafter"/>
</dbReference>
<dbReference type="GO" id="GO:0015949">
    <property type="term" value="P:nucleobase-containing small molecule interconversion"/>
    <property type="evidence" value="ECO:0007669"/>
    <property type="project" value="TreeGrafter"/>
</dbReference>
<dbReference type="HAMAP" id="MF_01349">
    <property type="entry name" value="PanCY"/>
    <property type="match status" value="1"/>
</dbReference>
<dbReference type="UniPathway" id="UPA00028">
    <property type="reaction ID" value="UER00005"/>
</dbReference>
<comment type="similarity">
    <text evidence="15">In the C-terminal section; belongs to the cytidylate kinase family. Type 1 subfamily.</text>
</comment>
<feature type="binding site" evidence="15">
    <location>
        <begin position="193"/>
        <end position="196"/>
    </location>
    <ligand>
        <name>ATP</name>
        <dbReference type="ChEBI" id="CHEBI:30616"/>
    </ligand>
</feature>
<accession>A0A524RLP3</accession>
<dbReference type="Gene3D" id="3.40.50.300">
    <property type="entry name" value="P-loop containing nucleotide triphosphate hydrolases"/>
    <property type="match status" value="1"/>
</dbReference>
<evidence type="ECO:0000256" key="1">
    <source>
        <dbReference type="ARBA" id="ARBA00004990"/>
    </source>
</evidence>
<dbReference type="InterPro" id="IPR024894">
    <property type="entry name" value="Pantoate_ligase/cytidylate_kin"/>
</dbReference>
<evidence type="ECO:0000313" key="18">
    <source>
        <dbReference type="Proteomes" id="UP000317990"/>
    </source>
</evidence>
<comment type="catalytic activity">
    <reaction evidence="12 15">
        <text>dCMP + ATP = dCDP + ADP</text>
        <dbReference type="Rhea" id="RHEA:25094"/>
        <dbReference type="ChEBI" id="CHEBI:30616"/>
        <dbReference type="ChEBI" id="CHEBI:57566"/>
        <dbReference type="ChEBI" id="CHEBI:58593"/>
        <dbReference type="ChEBI" id="CHEBI:456216"/>
        <dbReference type="EC" id="2.7.4.25"/>
    </reaction>
</comment>
<feature type="binding site" evidence="15">
    <location>
        <begin position="32"/>
        <end position="39"/>
    </location>
    <ligand>
        <name>ATP</name>
        <dbReference type="ChEBI" id="CHEBI:30616"/>
    </ligand>
</feature>
<evidence type="ECO:0000256" key="3">
    <source>
        <dbReference type="ARBA" id="ARBA00009427"/>
    </source>
</evidence>
<feature type="active site" description="Proton donor" evidence="15">
    <location>
        <position position="39"/>
    </location>
</feature>
<keyword evidence="8 15" id="KW-0547">Nucleotide-binding</keyword>
<dbReference type="GO" id="GO:0036430">
    <property type="term" value="F:CMP kinase activity"/>
    <property type="evidence" value="ECO:0007669"/>
    <property type="project" value="RHEA"/>
</dbReference>
<dbReference type="HAMAP" id="MF_00238">
    <property type="entry name" value="Cytidyl_kinase_type1"/>
    <property type="match status" value="1"/>
</dbReference>
<dbReference type="NCBIfam" id="TIGR00018">
    <property type="entry name" value="panC"/>
    <property type="match status" value="1"/>
</dbReference>
<feature type="binding site" evidence="15">
    <location>
        <position position="67"/>
    </location>
    <ligand>
        <name>beta-alanine</name>
        <dbReference type="ChEBI" id="CHEBI:57966"/>
    </ligand>
</feature>
<name>A0A524RLP3_9CHRO</name>
<keyword evidence="11 15" id="KW-0511">Multifunctional enzyme</keyword>
<keyword evidence="4 15" id="KW-0963">Cytoplasm</keyword>
<evidence type="ECO:0000256" key="2">
    <source>
        <dbReference type="ARBA" id="ARBA00009256"/>
    </source>
</evidence>
<comment type="similarity">
    <text evidence="2">Belongs to the pantothenate synthetase family.</text>
</comment>
<reference evidence="17 18" key="1">
    <citation type="journal article" date="2019" name="mSystems">
        <title>Life at home and on the roam: Genomic adaptions reflect the dual lifestyle of an intracellular, facultative symbiont.</title>
        <authorList>
            <person name="Burgsdorf I."/>
        </authorList>
    </citation>
    <scope>NUCLEOTIDE SEQUENCE [LARGE SCALE GENOMIC DNA]</scope>
    <source>
        <strain evidence="17">277cV</strain>
    </source>
</reference>
<keyword evidence="7 15" id="KW-0808">Transferase</keyword>
<dbReference type="PANTHER" id="PTHR21299">
    <property type="entry name" value="CYTIDYLATE KINASE/PANTOATE-BETA-ALANINE LIGASE"/>
    <property type="match status" value="1"/>
</dbReference>
<comment type="caution">
    <text evidence="15">Lacks conserved residue(s) required for the propagation of feature annotation.</text>
</comment>
<evidence type="ECO:0000256" key="9">
    <source>
        <dbReference type="ARBA" id="ARBA00022777"/>
    </source>
</evidence>
<dbReference type="NCBIfam" id="NF010004">
    <property type="entry name" value="PRK13477.1"/>
    <property type="match status" value="1"/>
</dbReference>
<keyword evidence="6 15" id="KW-0566">Pantothenate biosynthesis</keyword>
<evidence type="ECO:0000259" key="16">
    <source>
        <dbReference type="Pfam" id="PF02224"/>
    </source>
</evidence>
<sequence>MLPQLLDTNDALAHWLAHQQAAARPVHFVPTMGGLHHGHGTLIERAAATPADQGAAVLVSVFVNPLQFSPGEDYACYPRNLAGDLALAGGAGAQALWCPAVDAIYPDGSAATPALPAPAALTRTLCGPGRPGHFDGVVTVMDRLLGLVRPTLLVLGEKDWQQLVILRAMVGERHPAVRVLAVATQRDVDGLAASSRNRQLQPQERCQARALPLALAAAAEQVRQGQRQATTLTASVGQALRSAGGAVDYVELVDPHQLQPQAQVQQLSLLATAVRFGATRLIDHRFLMTRAPIVAIDGPAGAGKSTVTRALARKLDLTYLDTGAMYRAVSWLLRERGVAPQEGTALAAVLQALELDLDTDAAGAQRVMANGEDVSSAIRTAVVTALVPAVAALPSVRAALTRQQRRLGEQGGLVAEGRDIGTAVFPAAELKVYLTATVEERARRRAVDMERRGFGVPPLRELEQEIAERDHLDATRELAPLCRADDAEELVTDGMTVEAVVERLVALFRSRVPEEVWPIPRR</sequence>
<organism evidence="17 18">
    <name type="scientific">Aphanocapsa feldmannii 277cV</name>
    <dbReference type="NCBI Taxonomy" id="2507553"/>
    <lineage>
        <taxon>Bacteria</taxon>
        <taxon>Bacillati</taxon>
        <taxon>Cyanobacteriota</taxon>
        <taxon>Cyanophyceae</taxon>
        <taxon>Oscillatoriophycideae</taxon>
        <taxon>Chroococcales</taxon>
        <taxon>Microcystaceae</taxon>
        <taxon>Aphanocapsa</taxon>
    </lineage>
</organism>
<evidence type="ECO:0000256" key="6">
    <source>
        <dbReference type="ARBA" id="ARBA00022655"/>
    </source>
</evidence>
<evidence type="ECO:0000256" key="8">
    <source>
        <dbReference type="ARBA" id="ARBA00022741"/>
    </source>
</evidence>
<dbReference type="InterPro" id="IPR027417">
    <property type="entry name" value="P-loop_NTPase"/>
</dbReference>
<evidence type="ECO:0000256" key="14">
    <source>
        <dbReference type="ARBA" id="ARBA00048478"/>
    </source>
</evidence>
<dbReference type="GO" id="GO:0015940">
    <property type="term" value="P:pantothenate biosynthetic process"/>
    <property type="evidence" value="ECO:0007669"/>
    <property type="project" value="UniProtKB-UniRule"/>
</dbReference>
<feature type="binding site" evidence="15">
    <location>
        <position position="67"/>
    </location>
    <ligand>
        <name>(R)-pantoate</name>
        <dbReference type="ChEBI" id="CHEBI:15980"/>
    </ligand>
</feature>
<keyword evidence="9 15" id="KW-0418">Kinase</keyword>
<comment type="function">
    <text evidence="15">Catalyzes the transfer of a phosphate group from ATP to either CMP or dCMP to form CDP or dCDP and ADP, respectively.</text>
</comment>
<dbReference type="GO" id="GO:0036431">
    <property type="term" value="F:dCMP kinase activity"/>
    <property type="evidence" value="ECO:0007669"/>
    <property type="project" value="InterPro"/>
</dbReference>
<evidence type="ECO:0000256" key="10">
    <source>
        <dbReference type="ARBA" id="ARBA00022840"/>
    </source>
</evidence>
<dbReference type="InterPro" id="IPR003136">
    <property type="entry name" value="Cytidylate_kin"/>
</dbReference>
<evidence type="ECO:0000256" key="13">
    <source>
        <dbReference type="ARBA" id="ARBA00048258"/>
    </source>
</evidence>
<dbReference type="Proteomes" id="UP000317990">
    <property type="component" value="Unassembled WGS sequence"/>
</dbReference>
<dbReference type="Pfam" id="PF02569">
    <property type="entry name" value="Pantoate_ligase"/>
    <property type="match status" value="1"/>
</dbReference>
<feature type="region of interest" description="Pantoate--beta-alanine ligase" evidence="15">
    <location>
        <begin position="1"/>
        <end position="285"/>
    </location>
</feature>
<feature type="region of interest" description="Cytidylate kinase" evidence="15">
    <location>
        <begin position="286"/>
        <end position="522"/>
    </location>
</feature>
<evidence type="ECO:0000256" key="5">
    <source>
        <dbReference type="ARBA" id="ARBA00022598"/>
    </source>
</evidence>
<gene>
    <name evidence="15" type="primary">panC/cmk</name>
    <name evidence="17" type="ORF">ERJ67_09905</name>
</gene>
<dbReference type="InterPro" id="IPR042176">
    <property type="entry name" value="Pantoate_ligase_C"/>
</dbReference>
<comment type="function">
    <text evidence="15">Catalyzes the condensation of pantoate with beta-alanine in an ATP-dependent reaction via a pantoyl-adenylate intermediate.</text>
</comment>
<evidence type="ECO:0000256" key="7">
    <source>
        <dbReference type="ARBA" id="ARBA00022679"/>
    </source>
</evidence>
<comment type="similarity">
    <text evidence="15">In the N-terminal section; belongs to the pantothenate synthetase family.</text>
</comment>
<feature type="binding site" evidence="15">
    <location>
        <position position="162"/>
    </location>
    <ligand>
        <name>(R)-pantoate</name>
        <dbReference type="ChEBI" id="CHEBI:15980"/>
    </ligand>
</feature>
<comment type="subcellular location">
    <subcellularLocation>
        <location evidence="15">Cytoplasm</location>
    </subcellularLocation>
</comment>
<dbReference type="Gene3D" id="3.40.50.620">
    <property type="entry name" value="HUPs"/>
    <property type="match status" value="1"/>
</dbReference>